<evidence type="ECO:0000313" key="2">
    <source>
        <dbReference type="EMBL" id="PSB57166.1"/>
    </source>
</evidence>
<name>A0A2T1GHJ1_9CYAN</name>
<sequence>MSVSIQNSLGDKFRAKLSQLSPTLIVQVGWILGAFAIVIHMQTPQLATLKHQSKNMDKDVLAREEAQIKARLSIAKVLPTFGYKNTIANWYFLDFVQYFGDTKVRQKAGYGATLDYFDTILDLDPRFLYGYYYLSSTGSLYAGEPERTVDLMNRGLKSLSPKVPERSYYIWRLKGVDELIFLGDVTAARNSMQTAANWAREYTDPQSLTAAQVSQATANFLARNPNSKQARFDAWSMVLSTAIDDLAIERAIAEIRATGGKVTISPTGEYNVVPPAKD</sequence>
<dbReference type="RefSeq" id="WP_106303230.1">
    <property type="nucleotide sequence ID" value="NZ_PVWO01000089.1"/>
</dbReference>
<dbReference type="AlphaFoldDB" id="A0A2T1GHJ1"/>
<reference evidence="2 3" key="1">
    <citation type="submission" date="2018-03" db="EMBL/GenBank/DDBJ databases">
        <title>The ancient ancestry and fast evolution of plastids.</title>
        <authorList>
            <person name="Moore K.R."/>
            <person name="Magnabosco C."/>
            <person name="Momper L."/>
            <person name="Gold D.A."/>
            <person name="Bosak T."/>
            <person name="Fournier G.P."/>
        </authorList>
    </citation>
    <scope>NUCLEOTIDE SEQUENCE [LARGE SCALE GENOMIC DNA]</scope>
    <source>
        <strain evidence="2 3">CCALA 037</strain>
    </source>
</reference>
<proteinExistence type="predicted"/>
<dbReference type="Proteomes" id="UP000238937">
    <property type="component" value="Unassembled WGS sequence"/>
</dbReference>
<evidence type="ECO:0000256" key="1">
    <source>
        <dbReference type="SAM" id="Phobius"/>
    </source>
</evidence>
<protein>
    <submittedName>
        <fullName evidence="2">Uncharacterized protein</fullName>
    </submittedName>
</protein>
<keyword evidence="3" id="KW-1185">Reference proteome</keyword>
<evidence type="ECO:0000313" key="3">
    <source>
        <dbReference type="Proteomes" id="UP000238937"/>
    </source>
</evidence>
<keyword evidence="1" id="KW-1133">Transmembrane helix</keyword>
<dbReference type="OrthoDB" id="480631at2"/>
<gene>
    <name evidence="2" type="ORF">C7B77_09285</name>
</gene>
<accession>A0A2T1GHJ1</accession>
<dbReference type="EMBL" id="PVWO01000089">
    <property type="protein sequence ID" value="PSB57166.1"/>
    <property type="molecule type" value="Genomic_DNA"/>
</dbReference>
<comment type="caution">
    <text evidence="2">The sequence shown here is derived from an EMBL/GenBank/DDBJ whole genome shotgun (WGS) entry which is preliminary data.</text>
</comment>
<feature type="transmembrane region" description="Helical" evidence="1">
    <location>
        <begin position="20"/>
        <end position="41"/>
    </location>
</feature>
<keyword evidence="1" id="KW-0472">Membrane</keyword>
<organism evidence="2 3">
    <name type="scientific">Chamaesiphon polymorphus CCALA 037</name>
    <dbReference type="NCBI Taxonomy" id="2107692"/>
    <lineage>
        <taxon>Bacteria</taxon>
        <taxon>Bacillati</taxon>
        <taxon>Cyanobacteriota</taxon>
        <taxon>Cyanophyceae</taxon>
        <taxon>Gomontiellales</taxon>
        <taxon>Chamaesiphonaceae</taxon>
        <taxon>Chamaesiphon</taxon>
    </lineage>
</organism>
<keyword evidence="1" id="KW-0812">Transmembrane</keyword>